<dbReference type="EMBL" id="CAHIKZ030003855">
    <property type="protein sequence ID" value="CAE1304678.1"/>
    <property type="molecule type" value="Genomic_DNA"/>
</dbReference>
<feature type="compositionally biased region" description="Low complexity" evidence="1">
    <location>
        <begin position="35"/>
        <end position="52"/>
    </location>
</feature>
<feature type="compositionally biased region" description="Low complexity" evidence="1">
    <location>
        <begin position="861"/>
        <end position="872"/>
    </location>
</feature>
<feature type="region of interest" description="Disordered" evidence="1">
    <location>
        <begin position="672"/>
        <end position="698"/>
    </location>
</feature>
<gene>
    <name evidence="2" type="ORF">SPHA_57234</name>
</gene>
<feature type="compositionally biased region" description="Polar residues" evidence="1">
    <location>
        <begin position="289"/>
        <end position="298"/>
    </location>
</feature>
<feature type="compositionally biased region" description="Basic and acidic residues" evidence="1">
    <location>
        <begin position="1011"/>
        <end position="1024"/>
    </location>
</feature>
<feature type="region of interest" description="Disordered" evidence="1">
    <location>
        <begin position="1002"/>
        <end position="1024"/>
    </location>
</feature>
<proteinExistence type="predicted"/>
<organism evidence="2 3">
    <name type="scientific">Acanthosepion pharaonis</name>
    <name type="common">Pharaoh cuttlefish</name>
    <name type="synonym">Sepia pharaonis</name>
    <dbReference type="NCBI Taxonomy" id="158019"/>
    <lineage>
        <taxon>Eukaryota</taxon>
        <taxon>Metazoa</taxon>
        <taxon>Spiralia</taxon>
        <taxon>Lophotrochozoa</taxon>
        <taxon>Mollusca</taxon>
        <taxon>Cephalopoda</taxon>
        <taxon>Coleoidea</taxon>
        <taxon>Decapodiformes</taxon>
        <taxon>Sepiida</taxon>
        <taxon>Sepiina</taxon>
        <taxon>Sepiidae</taxon>
        <taxon>Acanthosepion</taxon>
    </lineage>
</organism>
<feature type="region of interest" description="Disordered" evidence="1">
    <location>
        <begin position="128"/>
        <end position="196"/>
    </location>
</feature>
<feature type="region of interest" description="Disordered" evidence="1">
    <location>
        <begin position="339"/>
        <end position="358"/>
    </location>
</feature>
<evidence type="ECO:0000313" key="2">
    <source>
        <dbReference type="EMBL" id="CAE1304678.1"/>
    </source>
</evidence>
<feature type="region of interest" description="Disordered" evidence="1">
    <location>
        <begin position="466"/>
        <end position="494"/>
    </location>
</feature>
<feature type="compositionally biased region" description="Basic residues" evidence="1">
    <location>
        <begin position="53"/>
        <end position="67"/>
    </location>
</feature>
<feature type="region of interest" description="Disordered" evidence="1">
    <location>
        <begin position="214"/>
        <end position="314"/>
    </location>
</feature>
<feature type="region of interest" description="Disordered" evidence="1">
    <location>
        <begin position="14"/>
        <end position="72"/>
    </location>
</feature>
<feature type="compositionally biased region" description="Pro residues" evidence="1">
    <location>
        <begin position="673"/>
        <end position="682"/>
    </location>
</feature>
<evidence type="ECO:0000313" key="3">
    <source>
        <dbReference type="Proteomes" id="UP000597762"/>
    </source>
</evidence>
<protein>
    <submittedName>
        <fullName evidence="2">Uncharacterized protein</fullName>
    </submittedName>
</protein>
<sequence>MAALHVHDLRRCRIDRQRRHPARRHGRGTRRASRWRPAPSSPAPGRSANSSATRRRHRAAPAHRHCRATTYASLPSPAAPALAARLTSGISSGCEAVSGASASLPATIRTARCATGLRAPLTHLRFIGRRRPVSGTPTRPSPARSKGRAPPPGLATEHPHRICSSKTIPPLQGGDQRSWWRGASPPAVTDLPLKRDTPPSGLVACHPCRGGKDALTNSVSPAGPARTASARSAPRPAHRHPDPRVARPRRKPRIPHAFLRIEKGITGSRPRGPFRSRHRPDAPAGVGSASRSTLSTISPPRVALRPPPGRRGCRAQPATRAALSLQPCLSRPGPTATIPQASPLLVAGGSTPTTTRSSAGTVFTRAAGRACARVHSAPRGRRPSRRPALPPQPRVAILGEHRILKAVGQMRIVAGPPDRLDTVGQCHDLAHPAASRAAWSTSTRMLAQPERHHQIVPSGLPFHLPSSSHQWRDAAARAKPRAPPPSKRSRSRPTKCTCPVLIHLGALMRATASSPLCRAPLPVQHRGSVAPISAIRAPIVAASALTHSAPARVLPKLRPARISQTASRPVAPPVRHAPIIPHRSTSSRFCAGRQRGQRLFARAGFQHRQRGEPRCRILSRHHAIPFNRRRANPSSARSAPHRSRLHRPHRFADAITSLGHGAERRGVMERPAVPAPASPVLPPSATDNRISIRRSRPSSTSACAAPIASAQPFAKPIASPQSPCRAERLSTARAATPASALIASASELPSPRLRPPRALPVPAIPRSPKHRGADAVAPFGPHSPLDVPVMYRKLGFVSNKRTQLVGRTKAGLPDAEGVGIRRSFLRGGDWLSWPGPVTVSLRLFQQNGCSRGARGGRRGRPIGCGSSSSPSGEVHKPRRAGHVRVIRPSRANKISLDSLPFHRMHGIWTPARWGGPQWPAIRPVFSKSRTAMRDAVVGDQLHRLAIRRWDVNSSAGPWPGSAGAKAFGSPDKAWAPERCALLPAIFTPSLMMMSAPAPALAAQRTASTKRAIGENDDLRRGGGR</sequence>
<dbReference type="Proteomes" id="UP000597762">
    <property type="component" value="Unassembled WGS sequence"/>
</dbReference>
<reference evidence="2" key="1">
    <citation type="submission" date="2021-01" db="EMBL/GenBank/DDBJ databases">
        <authorList>
            <person name="Li R."/>
            <person name="Bekaert M."/>
        </authorList>
    </citation>
    <scope>NUCLEOTIDE SEQUENCE</scope>
    <source>
        <strain evidence="2">Farmed</strain>
    </source>
</reference>
<comment type="caution">
    <text evidence="2">The sequence shown here is derived from an EMBL/GenBank/DDBJ whole genome shotgun (WGS) entry which is preliminary data.</text>
</comment>
<feature type="region of interest" description="Disordered" evidence="1">
    <location>
        <begin position="850"/>
        <end position="879"/>
    </location>
</feature>
<name>A0A812DQG7_ACAPH</name>
<accession>A0A812DQG7</accession>
<keyword evidence="3" id="KW-1185">Reference proteome</keyword>
<dbReference type="AlphaFoldDB" id="A0A812DQG7"/>
<evidence type="ECO:0000256" key="1">
    <source>
        <dbReference type="SAM" id="MobiDB-lite"/>
    </source>
</evidence>
<feature type="compositionally biased region" description="Basic residues" evidence="1">
    <location>
        <begin position="16"/>
        <end position="34"/>
    </location>
</feature>
<feature type="compositionally biased region" description="Low complexity" evidence="1">
    <location>
        <begin position="221"/>
        <end position="235"/>
    </location>
</feature>